<feature type="domain" description="ACT" evidence="27">
    <location>
        <begin position="464"/>
        <end position="533"/>
    </location>
</feature>
<evidence type="ECO:0000256" key="15">
    <source>
        <dbReference type="ARBA" id="ARBA00022777"/>
    </source>
</evidence>
<evidence type="ECO:0000256" key="17">
    <source>
        <dbReference type="ARBA" id="ARBA00022857"/>
    </source>
</evidence>
<evidence type="ECO:0000256" key="13">
    <source>
        <dbReference type="ARBA" id="ARBA00022737"/>
    </source>
</evidence>
<evidence type="ECO:0000256" key="21">
    <source>
        <dbReference type="ARBA" id="ARBA00023154"/>
    </source>
</evidence>
<dbReference type="Proteomes" id="UP000306102">
    <property type="component" value="Unassembled WGS sequence"/>
</dbReference>
<evidence type="ECO:0000256" key="16">
    <source>
        <dbReference type="ARBA" id="ARBA00022840"/>
    </source>
</evidence>
<comment type="pathway">
    <text evidence="5">Amino-acid biosynthesis; L-methionine biosynthesis via de novo pathway; L-homoserine from L-aspartate: step 3/3.</text>
</comment>
<comment type="catalytic activity">
    <reaction evidence="25">
        <text>L-aspartate + ATP = 4-phospho-L-aspartate + ADP</text>
        <dbReference type="Rhea" id="RHEA:23776"/>
        <dbReference type="ChEBI" id="CHEBI:29991"/>
        <dbReference type="ChEBI" id="CHEBI:30616"/>
        <dbReference type="ChEBI" id="CHEBI:57535"/>
        <dbReference type="ChEBI" id="CHEBI:456216"/>
        <dbReference type="EC" id="2.7.2.4"/>
    </reaction>
    <physiologicalReaction direction="left-to-right" evidence="25">
        <dbReference type="Rhea" id="RHEA:23777"/>
    </physiologicalReaction>
</comment>
<dbReference type="GO" id="GO:0050661">
    <property type="term" value="F:NADP binding"/>
    <property type="evidence" value="ECO:0007669"/>
    <property type="project" value="InterPro"/>
</dbReference>
<dbReference type="InterPro" id="IPR018042">
    <property type="entry name" value="Aspartate_kinase_CS"/>
</dbReference>
<keyword evidence="18" id="KW-0560">Oxidoreductase</keyword>
<keyword evidence="19" id="KW-0520">NAD</keyword>
<dbReference type="InterPro" id="IPR036291">
    <property type="entry name" value="NAD(P)-bd_dom_sf"/>
</dbReference>
<keyword evidence="20" id="KW-0915">Sodium</keyword>
<keyword evidence="22" id="KW-0486">Methionine biosynthesis</keyword>
<evidence type="ECO:0000256" key="23">
    <source>
        <dbReference type="ARBA" id="ARBA00023268"/>
    </source>
</evidence>
<keyword evidence="16" id="KW-0067">ATP-binding</keyword>
<evidence type="ECO:0000256" key="14">
    <source>
        <dbReference type="ARBA" id="ARBA00022741"/>
    </source>
</evidence>
<dbReference type="STRING" id="542762.A0A4S4E8G8"/>
<keyword evidence="17" id="KW-0521">NADP</keyword>
<evidence type="ECO:0000313" key="29">
    <source>
        <dbReference type="Proteomes" id="UP000306102"/>
    </source>
</evidence>
<evidence type="ECO:0000256" key="20">
    <source>
        <dbReference type="ARBA" id="ARBA00023053"/>
    </source>
</evidence>
<evidence type="ECO:0000256" key="10">
    <source>
        <dbReference type="ARBA" id="ARBA00022679"/>
    </source>
</evidence>
<proteinExistence type="inferred from homology"/>
<keyword evidence="13" id="KW-0677">Repeat</keyword>
<evidence type="ECO:0000256" key="24">
    <source>
        <dbReference type="ARBA" id="ARBA00044938"/>
    </source>
</evidence>
<evidence type="ECO:0000256" key="26">
    <source>
        <dbReference type="ARBA" id="ARBA00048841"/>
    </source>
</evidence>
<dbReference type="InterPro" id="IPR002912">
    <property type="entry name" value="ACT_dom"/>
</dbReference>
<evidence type="ECO:0000256" key="7">
    <source>
        <dbReference type="ARBA" id="ARBA00007952"/>
    </source>
</evidence>
<protein>
    <recommendedName>
        <fullName evidence="27">ACT domain-containing protein</fullName>
    </recommendedName>
</protein>
<feature type="domain" description="ACT" evidence="27">
    <location>
        <begin position="571"/>
        <end position="645"/>
    </location>
</feature>
<dbReference type="SUPFAM" id="SSF55347">
    <property type="entry name" value="Glyceraldehyde-3-phosphate dehydrogenase-like, C-terminal domain"/>
    <property type="match status" value="1"/>
</dbReference>
<comment type="pathway">
    <text evidence="2">Amino-acid biosynthesis; L-lysine biosynthesis via DAP pathway; (S)-tetrahydrodipicolinate from L-aspartate: step 1/4.</text>
</comment>
<reference evidence="28 29" key="1">
    <citation type="journal article" date="2018" name="Proc. Natl. Acad. Sci. U.S.A.">
        <title>Draft genome sequence of Camellia sinensis var. sinensis provides insights into the evolution of the tea genome and tea quality.</title>
        <authorList>
            <person name="Wei C."/>
            <person name="Yang H."/>
            <person name="Wang S."/>
            <person name="Zhao J."/>
            <person name="Liu C."/>
            <person name="Gao L."/>
            <person name="Xia E."/>
            <person name="Lu Y."/>
            <person name="Tai Y."/>
            <person name="She G."/>
            <person name="Sun J."/>
            <person name="Cao H."/>
            <person name="Tong W."/>
            <person name="Gao Q."/>
            <person name="Li Y."/>
            <person name="Deng W."/>
            <person name="Jiang X."/>
            <person name="Wang W."/>
            <person name="Chen Q."/>
            <person name="Zhang S."/>
            <person name="Li H."/>
            <person name="Wu J."/>
            <person name="Wang P."/>
            <person name="Li P."/>
            <person name="Shi C."/>
            <person name="Zheng F."/>
            <person name="Jian J."/>
            <person name="Huang B."/>
            <person name="Shan D."/>
            <person name="Shi M."/>
            <person name="Fang C."/>
            <person name="Yue Y."/>
            <person name="Li F."/>
            <person name="Li D."/>
            <person name="Wei S."/>
            <person name="Han B."/>
            <person name="Jiang C."/>
            <person name="Yin Y."/>
            <person name="Xia T."/>
            <person name="Zhang Z."/>
            <person name="Bennetzen J.L."/>
            <person name="Zhao S."/>
            <person name="Wan X."/>
        </authorList>
    </citation>
    <scope>NUCLEOTIDE SEQUENCE [LARGE SCALE GENOMIC DNA]</scope>
    <source>
        <strain evidence="29">cv. Shuchazao</strain>
        <tissue evidence="28">Leaf</tissue>
    </source>
</reference>
<dbReference type="PROSITE" id="PS51671">
    <property type="entry name" value="ACT"/>
    <property type="match status" value="2"/>
</dbReference>
<name>A0A4S4E8G8_CAMSN</name>
<dbReference type="InterPro" id="IPR005106">
    <property type="entry name" value="Asp/hSer_DH_NAD-bd"/>
</dbReference>
<dbReference type="InterPro" id="IPR042199">
    <property type="entry name" value="AsparK_Bifunc_asparK/hSer_DH"/>
</dbReference>
<dbReference type="Pfam" id="PF03447">
    <property type="entry name" value="NAD_binding_3"/>
    <property type="match status" value="1"/>
</dbReference>
<dbReference type="GO" id="GO:0005524">
    <property type="term" value="F:ATP binding"/>
    <property type="evidence" value="ECO:0007669"/>
    <property type="project" value="UniProtKB-KW"/>
</dbReference>
<dbReference type="InterPro" id="IPR045865">
    <property type="entry name" value="ACT-like_dom_sf"/>
</dbReference>
<comment type="similarity">
    <text evidence="8">In the N-terminal section; belongs to the aspartokinase family.</text>
</comment>
<evidence type="ECO:0000256" key="5">
    <source>
        <dbReference type="ARBA" id="ARBA00005062"/>
    </source>
</evidence>
<dbReference type="UniPathway" id="UPA00051">
    <property type="reaction ID" value="UER00462"/>
</dbReference>
<evidence type="ECO:0000256" key="8">
    <source>
        <dbReference type="ARBA" id="ARBA00010046"/>
    </source>
</evidence>
<evidence type="ECO:0000259" key="27">
    <source>
        <dbReference type="PROSITE" id="PS51671"/>
    </source>
</evidence>
<dbReference type="InterPro" id="IPR054352">
    <property type="entry name" value="ACT_Aspartokinase"/>
</dbReference>
<dbReference type="GO" id="GO:0004412">
    <property type="term" value="F:homoserine dehydrogenase activity"/>
    <property type="evidence" value="ECO:0007669"/>
    <property type="project" value="UniProtKB-EC"/>
</dbReference>
<dbReference type="FunFam" id="3.40.50.720:FF:000083">
    <property type="entry name" value="Bifunctional aspartokinase/homoserine dehydrogenase"/>
    <property type="match status" value="1"/>
</dbReference>
<dbReference type="InterPro" id="IPR001342">
    <property type="entry name" value="HDH_cat"/>
</dbReference>
<dbReference type="CDD" id="cd04257">
    <property type="entry name" value="AAK_AK-HSDH"/>
    <property type="match status" value="1"/>
</dbReference>
<dbReference type="Pfam" id="PF00742">
    <property type="entry name" value="Homoserine_dh"/>
    <property type="match status" value="1"/>
</dbReference>
<gene>
    <name evidence="28" type="ORF">TEA_014353</name>
</gene>
<dbReference type="PROSITE" id="PS00324">
    <property type="entry name" value="ASPARTOKINASE"/>
    <property type="match status" value="1"/>
</dbReference>
<dbReference type="Gene3D" id="3.40.1160.10">
    <property type="entry name" value="Acetylglutamate kinase-like"/>
    <property type="match status" value="1"/>
</dbReference>
<dbReference type="UniPathway" id="UPA00034">
    <property type="reaction ID" value="UER00015"/>
</dbReference>
<dbReference type="Pfam" id="PF22468">
    <property type="entry name" value="ACT_9"/>
    <property type="match status" value="2"/>
</dbReference>
<dbReference type="Gene3D" id="1.20.120.1320">
    <property type="entry name" value="Aspartokinase, catalytic domain"/>
    <property type="match status" value="1"/>
</dbReference>
<dbReference type="CDD" id="cd04921">
    <property type="entry name" value="ACT_AKi-HSDH-ThrA-like_1"/>
    <property type="match status" value="1"/>
</dbReference>
<dbReference type="Gene3D" id="3.30.70.260">
    <property type="match status" value="2"/>
</dbReference>
<comment type="catalytic activity">
    <reaction evidence="26">
        <text>L-homoserine + NADP(+) = L-aspartate 4-semialdehyde + NADPH + H(+)</text>
        <dbReference type="Rhea" id="RHEA:15761"/>
        <dbReference type="ChEBI" id="CHEBI:15378"/>
        <dbReference type="ChEBI" id="CHEBI:57476"/>
        <dbReference type="ChEBI" id="CHEBI:57783"/>
        <dbReference type="ChEBI" id="CHEBI:58349"/>
        <dbReference type="ChEBI" id="CHEBI:537519"/>
        <dbReference type="EC" id="1.1.1.3"/>
    </reaction>
    <physiologicalReaction direction="right-to-left" evidence="26">
        <dbReference type="Rhea" id="RHEA:15763"/>
    </physiologicalReaction>
</comment>
<dbReference type="InterPro" id="IPR001341">
    <property type="entry name" value="Asp_kinase"/>
</dbReference>
<dbReference type="PANTHER" id="PTHR43070">
    <property type="match status" value="1"/>
</dbReference>
<evidence type="ECO:0000256" key="2">
    <source>
        <dbReference type="ARBA" id="ARBA00004766"/>
    </source>
</evidence>
<evidence type="ECO:0000256" key="1">
    <source>
        <dbReference type="ARBA" id="ARBA00001920"/>
    </source>
</evidence>
<keyword evidence="15" id="KW-0418">Kinase</keyword>
<dbReference type="PANTHER" id="PTHR43070:SF5">
    <property type="entry name" value="HOMOSERINE DEHYDROGENASE"/>
    <property type="match status" value="1"/>
</dbReference>
<dbReference type="GO" id="GO:0009090">
    <property type="term" value="P:homoserine biosynthetic process"/>
    <property type="evidence" value="ECO:0007669"/>
    <property type="project" value="TreeGrafter"/>
</dbReference>
<evidence type="ECO:0000256" key="22">
    <source>
        <dbReference type="ARBA" id="ARBA00023167"/>
    </source>
</evidence>
<keyword evidence="11" id="KW-0791">Threonine biosynthesis</keyword>
<keyword evidence="10" id="KW-0808">Transferase</keyword>
<keyword evidence="9" id="KW-0028">Amino-acid biosynthesis</keyword>
<comment type="similarity">
    <text evidence="7">In the C-terminal section; belongs to the homoserine dehydrogenase family.</text>
</comment>
<dbReference type="SUPFAM" id="SSF55021">
    <property type="entry name" value="ACT-like"/>
    <property type="match status" value="2"/>
</dbReference>
<dbReference type="SUPFAM" id="SSF53633">
    <property type="entry name" value="Carbamate kinase-like"/>
    <property type="match status" value="1"/>
</dbReference>
<dbReference type="GO" id="GO:0004072">
    <property type="term" value="F:aspartate kinase activity"/>
    <property type="evidence" value="ECO:0007669"/>
    <property type="project" value="UniProtKB-EC"/>
</dbReference>
<keyword evidence="14" id="KW-0547">Nucleotide-binding</keyword>
<evidence type="ECO:0000256" key="4">
    <source>
        <dbReference type="ARBA" id="ARBA00005056"/>
    </source>
</evidence>
<evidence type="ECO:0000256" key="6">
    <source>
        <dbReference type="ARBA" id="ARBA00005139"/>
    </source>
</evidence>
<dbReference type="CDD" id="cd04922">
    <property type="entry name" value="ACT_AKi-HSDH-ThrA_2"/>
    <property type="match status" value="1"/>
</dbReference>
<accession>A0A4S4E8G8</accession>
<dbReference type="NCBIfam" id="TIGR00657">
    <property type="entry name" value="asp_kinases"/>
    <property type="match status" value="1"/>
</dbReference>
<sequence length="946" mass="103894">MFVVILVSSRSKHHRSRRSTVPRCYHPVLRHHACYLCRQHLLLYHSVFGLLGQLVFLRFLCHEFGGVVAVMDFICQWSPGKLSIFPVCASVAGPKEVVNLSYLCFTCRSNIYLPSHLLADAMQQTSSEKVEFPKGDTWSIHKFGGTCVGSSERIRNVAHVIINDDSERKLVVVSAMSKVTNMMYDLVCKAQSRDDSYIAALDAVLERHKLTALDLLEGDDLASFLLQLHDDINNLKAMLRAIYIAGHATESFTDFVVGHGELWSAQMLASLVRKVSGMDCNWMDTREVLIVNPSGSNQVDPDYLESEKRLEKWFLQNPSKTVIATGFIASTPQNIPTTLKSDGSDFSAAIMGALFRARQVTIWTDVDGVCSADPRKVSEAVVLKTLSYQEAWEMSYFGANVLHPRTIIPVMQYDIPIIIRNIFNLSAPGTMICQPSVNEFEDGQRLESYVKGFATIDNLALVNVEGTGMVGVPGTASAIFGAVKDVGANVIMISQASSEHSICFAVPEKEVKAVAEVLQSRFRQALDAERLSQSHNPKSIHHTATTKPPQICHRPSSSQVAVISNCSILAAVGQKMASTPGVSATLFNALAKANINVRAIAQGCSEYNITVVVKQEDCVKALRAVHSRFYFSKTTIAVGIVGSGLIGGTLLDQLRDQAAVLKEQFNIDLRVMGITGSRRMLLSDTGIDLSRWRDLQKVEGEVADLEKFVHNVHGNHFIPNTVLVDCTADSGVVSRYYEWLRRGIHVITPNKKANSGPLEQYLKLRALQRQSYTHYFYEATVGAGLPIISTLQGLLETGDKILRIEGIFSGTLSYIFNNFIGTRAFSEVVAEAKEAGFTEPDPRDDFSGTDVARKAYKVLDYVVVYVDNGTNRIVVLLSNGELLLDPNGAQGQTQGVKERGNSTHKKVLQIEGVEQGGIAIGGANTNITDINLSDIEIIIDDDIGNA</sequence>
<dbReference type="GO" id="GO:0009088">
    <property type="term" value="P:threonine biosynthetic process"/>
    <property type="evidence" value="ECO:0007669"/>
    <property type="project" value="UniProtKB-UniPathway"/>
</dbReference>
<dbReference type="InterPro" id="IPR011147">
    <property type="entry name" value="Bifunc_Aspkin/hSer_DH"/>
</dbReference>
<dbReference type="InterPro" id="IPR036393">
    <property type="entry name" value="AceGlu_kinase-like_sf"/>
</dbReference>
<evidence type="ECO:0000313" key="28">
    <source>
        <dbReference type="EMBL" id="THG12389.1"/>
    </source>
</evidence>
<dbReference type="UniPathway" id="UPA00050">
    <property type="reaction ID" value="UER00063"/>
</dbReference>
<organism evidence="28 29">
    <name type="scientific">Camellia sinensis var. sinensis</name>
    <name type="common">China tea</name>
    <dbReference type="NCBI Taxonomy" id="542762"/>
    <lineage>
        <taxon>Eukaryota</taxon>
        <taxon>Viridiplantae</taxon>
        <taxon>Streptophyta</taxon>
        <taxon>Embryophyta</taxon>
        <taxon>Tracheophyta</taxon>
        <taxon>Spermatophyta</taxon>
        <taxon>Magnoliopsida</taxon>
        <taxon>eudicotyledons</taxon>
        <taxon>Gunneridae</taxon>
        <taxon>Pentapetalae</taxon>
        <taxon>asterids</taxon>
        <taxon>Ericales</taxon>
        <taxon>Theaceae</taxon>
        <taxon>Camellia</taxon>
    </lineage>
</organism>
<keyword evidence="23" id="KW-0511">Multifunctional enzyme</keyword>
<dbReference type="GO" id="GO:0046872">
    <property type="term" value="F:metal ion binding"/>
    <property type="evidence" value="ECO:0007669"/>
    <property type="project" value="UniProtKB-KW"/>
</dbReference>
<dbReference type="GO" id="GO:0009089">
    <property type="term" value="P:lysine biosynthetic process via diaminopimelate"/>
    <property type="evidence" value="ECO:0007669"/>
    <property type="project" value="UniProtKB-UniPathway"/>
</dbReference>
<dbReference type="GO" id="GO:0009086">
    <property type="term" value="P:methionine biosynthetic process"/>
    <property type="evidence" value="ECO:0007669"/>
    <property type="project" value="UniProtKB-KW"/>
</dbReference>
<evidence type="ECO:0000256" key="18">
    <source>
        <dbReference type="ARBA" id="ARBA00023002"/>
    </source>
</evidence>
<comment type="pathway">
    <text evidence="3">Amino-acid biosynthesis; L-methionine biosynthesis via de novo pathway; L-homoserine from L-aspartate: step 1/3.</text>
</comment>
<dbReference type="InterPro" id="IPR001048">
    <property type="entry name" value="Asp/Glu/Uridylate_kinase"/>
</dbReference>
<dbReference type="SUPFAM" id="SSF51735">
    <property type="entry name" value="NAD(P)-binding Rossmann-fold domains"/>
    <property type="match status" value="1"/>
</dbReference>
<dbReference type="FunFam" id="3.40.1160.10:FF:000017">
    <property type="entry name" value="Bifunctional aspartokinase/homoserine dehydrogenase"/>
    <property type="match status" value="1"/>
</dbReference>
<dbReference type="AlphaFoldDB" id="A0A4S4E8G8"/>
<evidence type="ECO:0000256" key="19">
    <source>
        <dbReference type="ARBA" id="ARBA00023027"/>
    </source>
</evidence>
<comment type="pathway">
    <text evidence="6">Amino-acid biosynthesis; L-threonine biosynthesis; L-threonine from L-aspartate: step 1/5.</text>
</comment>
<comment type="caution">
    <text evidence="28">The sequence shown here is derived from an EMBL/GenBank/DDBJ whole genome shotgun (WGS) entry which is preliminary data.</text>
</comment>
<evidence type="ECO:0000256" key="3">
    <source>
        <dbReference type="ARBA" id="ARBA00004986"/>
    </source>
</evidence>
<dbReference type="FunFam" id="3.30.70.260:FF:000072">
    <property type="entry name" value="Probable aspartokinase"/>
    <property type="match status" value="1"/>
</dbReference>
<dbReference type="Gene3D" id="3.30.360.10">
    <property type="entry name" value="Dihydrodipicolinate Reductase, domain 2"/>
    <property type="match status" value="1"/>
</dbReference>
<evidence type="ECO:0000256" key="9">
    <source>
        <dbReference type="ARBA" id="ARBA00022605"/>
    </source>
</evidence>
<keyword evidence="12" id="KW-0479">Metal-binding</keyword>
<dbReference type="Pfam" id="PF00696">
    <property type="entry name" value="AA_kinase"/>
    <property type="match status" value="1"/>
</dbReference>
<keyword evidence="29" id="KW-1185">Reference proteome</keyword>
<evidence type="ECO:0000256" key="11">
    <source>
        <dbReference type="ARBA" id="ARBA00022697"/>
    </source>
</evidence>
<dbReference type="Gene3D" id="3.40.50.720">
    <property type="entry name" value="NAD(P)-binding Rossmann-like Domain"/>
    <property type="match status" value="1"/>
</dbReference>
<comment type="pathway">
    <text evidence="4">Amino-acid biosynthesis; L-threonine biosynthesis; L-threonine from L-aspartate: step 3/5.</text>
</comment>
<comment type="function">
    <text evidence="24">Bifunctional aspartate kinase and homoserine dehydrogenase that catalyzes the first and the third steps toward the synthesis of lysine, methionine and threonine from aspartate.</text>
</comment>
<evidence type="ECO:0000256" key="25">
    <source>
        <dbReference type="ARBA" id="ARBA00048561"/>
    </source>
</evidence>
<comment type="cofactor">
    <cofactor evidence="1">
        <name>a metal cation</name>
        <dbReference type="ChEBI" id="CHEBI:25213"/>
    </cofactor>
</comment>
<evidence type="ECO:0000256" key="12">
    <source>
        <dbReference type="ARBA" id="ARBA00022723"/>
    </source>
</evidence>
<dbReference type="EMBL" id="SDRB02006579">
    <property type="protein sequence ID" value="THG12389.1"/>
    <property type="molecule type" value="Genomic_DNA"/>
</dbReference>
<dbReference type="InterPro" id="IPR041743">
    <property type="entry name" value="AK-HSDH_N"/>
</dbReference>
<keyword evidence="21" id="KW-0457">Lysine biosynthesis</keyword>